<reference evidence="8 9" key="1">
    <citation type="submission" date="2017-03" db="EMBL/GenBank/DDBJ databases">
        <authorList>
            <person name="Afonso C.L."/>
            <person name="Miller P.J."/>
            <person name="Scott M.A."/>
            <person name="Spackman E."/>
            <person name="Goraichik I."/>
            <person name="Dimitrov K.M."/>
            <person name="Suarez D.L."/>
            <person name="Swayne D.E."/>
        </authorList>
    </citation>
    <scope>NUCLEOTIDE SEQUENCE [LARGE SCALE GENOMIC DNA]</scope>
    <source>
        <strain evidence="8 9">CECT 7639</strain>
    </source>
</reference>
<dbReference type="RefSeq" id="WP_085795170.1">
    <property type="nucleotide sequence ID" value="NZ_FWFO01000001.1"/>
</dbReference>
<accession>A0A1Y5S8Z4</accession>
<dbReference type="SUPFAM" id="SSF50022">
    <property type="entry name" value="ISP domain"/>
    <property type="match status" value="1"/>
</dbReference>
<dbReference type="GO" id="GO:0018618">
    <property type="term" value="F:anthranilate 1,2-dioxygenase (deaminating, decarboxylating) activity"/>
    <property type="evidence" value="ECO:0007669"/>
    <property type="project" value="UniProtKB-EC"/>
</dbReference>
<dbReference type="InterPro" id="IPR036922">
    <property type="entry name" value="Rieske_2Fe-2S_sf"/>
</dbReference>
<dbReference type="PANTHER" id="PTHR43756">
    <property type="entry name" value="CHOLINE MONOOXYGENASE, CHLOROPLASTIC"/>
    <property type="match status" value="1"/>
</dbReference>
<evidence type="ECO:0000256" key="6">
    <source>
        <dbReference type="ARBA" id="ARBA00023014"/>
    </source>
</evidence>
<dbReference type="SUPFAM" id="SSF55961">
    <property type="entry name" value="Bet v1-like"/>
    <property type="match status" value="1"/>
</dbReference>
<dbReference type="PROSITE" id="PS51296">
    <property type="entry name" value="RIESKE"/>
    <property type="match status" value="1"/>
</dbReference>
<evidence type="ECO:0000256" key="5">
    <source>
        <dbReference type="ARBA" id="ARBA00023004"/>
    </source>
</evidence>
<evidence type="ECO:0000259" key="7">
    <source>
        <dbReference type="PROSITE" id="PS51296"/>
    </source>
</evidence>
<protein>
    <submittedName>
        <fullName evidence="8">Anthranilate 1,2-dioxygenase large subunit</fullName>
        <ecNumber evidence="8">1.14.12.1</ecNumber>
    </submittedName>
</protein>
<keyword evidence="3" id="KW-0479">Metal-binding</keyword>
<evidence type="ECO:0000256" key="3">
    <source>
        <dbReference type="ARBA" id="ARBA00022723"/>
    </source>
</evidence>
<keyword evidence="5" id="KW-0408">Iron</keyword>
<name>A0A1Y5S8Z4_9RHOB</name>
<dbReference type="GO" id="GO:0005506">
    <property type="term" value="F:iron ion binding"/>
    <property type="evidence" value="ECO:0007669"/>
    <property type="project" value="InterPro"/>
</dbReference>
<organism evidence="8 9">
    <name type="scientific">Falsiruegeria litorea R37</name>
    <dbReference type="NCBI Taxonomy" id="1200284"/>
    <lineage>
        <taxon>Bacteria</taxon>
        <taxon>Pseudomonadati</taxon>
        <taxon>Pseudomonadota</taxon>
        <taxon>Alphaproteobacteria</taxon>
        <taxon>Rhodobacterales</taxon>
        <taxon>Roseobacteraceae</taxon>
        <taxon>Falsiruegeria</taxon>
    </lineage>
</organism>
<dbReference type="Gene3D" id="2.102.10.10">
    <property type="entry name" value="Rieske [2Fe-2S] iron-sulphur domain"/>
    <property type="match status" value="1"/>
</dbReference>
<gene>
    <name evidence="8" type="primary">antA_4</name>
    <name evidence="8" type="ORF">TRL7639_01579</name>
</gene>
<evidence type="ECO:0000313" key="8">
    <source>
        <dbReference type="EMBL" id="SLN34526.1"/>
    </source>
</evidence>
<dbReference type="Pfam" id="PF00355">
    <property type="entry name" value="Rieske"/>
    <property type="match status" value="1"/>
</dbReference>
<keyword evidence="2" id="KW-0001">2Fe-2S</keyword>
<evidence type="ECO:0000256" key="4">
    <source>
        <dbReference type="ARBA" id="ARBA00023002"/>
    </source>
</evidence>
<keyword evidence="9" id="KW-1185">Reference proteome</keyword>
<dbReference type="InterPro" id="IPR001663">
    <property type="entry name" value="Rng_hydr_dOase-A"/>
</dbReference>
<dbReference type="Pfam" id="PF00848">
    <property type="entry name" value="Ring_hydroxyl_A"/>
    <property type="match status" value="1"/>
</dbReference>
<dbReference type="AlphaFoldDB" id="A0A1Y5S8Z4"/>
<feature type="domain" description="Rieske" evidence="7">
    <location>
        <begin position="43"/>
        <end position="150"/>
    </location>
</feature>
<keyword evidence="4 8" id="KW-0560">Oxidoreductase</keyword>
<evidence type="ECO:0000313" key="9">
    <source>
        <dbReference type="Proteomes" id="UP000193077"/>
    </source>
</evidence>
<dbReference type="CDD" id="cd03469">
    <property type="entry name" value="Rieske_RO_Alpha_N"/>
    <property type="match status" value="1"/>
</dbReference>
<dbReference type="EMBL" id="FWFO01000001">
    <property type="protein sequence ID" value="SLN34526.1"/>
    <property type="molecule type" value="Genomic_DNA"/>
</dbReference>
<dbReference type="InterPro" id="IPR015879">
    <property type="entry name" value="Ring_hydroxy_dOase_asu_C_dom"/>
</dbReference>
<dbReference type="Gene3D" id="3.90.380.10">
    <property type="entry name" value="Naphthalene 1,2-dioxygenase Alpha Subunit, Chain A, domain 1"/>
    <property type="match status" value="2"/>
</dbReference>
<dbReference type="InterPro" id="IPR017941">
    <property type="entry name" value="Rieske_2Fe-2S"/>
</dbReference>
<dbReference type="OrthoDB" id="7456916at2"/>
<evidence type="ECO:0000256" key="2">
    <source>
        <dbReference type="ARBA" id="ARBA00022714"/>
    </source>
</evidence>
<evidence type="ECO:0000256" key="1">
    <source>
        <dbReference type="ARBA" id="ARBA00001962"/>
    </source>
</evidence>
<dbReference type="PANTHER" id="PTHR43756:SF5">
    <property type="entry name" value="CHOLINE MONOOXYGENASE, CHLOROPLASTIC"/>
    <property type="match status" value="1"/>
</dbReference>
<keyword evidence="6" id="KW-0411">Iron-sulfur</keyword>
<dbReference type="GO" id="GO:0051537">
    <property type="term" value="F:2 iron, 2 sulfur cluster binding"/>
    <property type="evidence" value="ECO:0007669"/>
    <property type="project" value="UniProtKB-KW"/>
</dbReference>
<dbReference type="EC" id="1.14.12.1" evidence="8"/>
<dbReference type="Proteomes" id="UP000193077">
    <property type="component" value="Unassembled WGS sequence"/>
</dbReference>
<dbReference type="CDD" id="cd00680">
    <property type="entry name" value="RHO_alpha_C"/>
    <property type="match status" value="1"/>
</dbReference>
<comment type="cofactor">
    <cofactor evidence="1">
        <name>Fe cation</name>
        <dbReference type="ChEBI" id="CHEBI:24875"/>
    </cofactor>
</comment>
<dbReference type="PRINTS" id="PR00090">
    <property type="entry name" value="RNGDIOXGNASE"/>
</dbReference>
<keyword evidence="8" id="KW-0223">Dioxygenase</keyword>
<proteinExistence type="predicted"/>
<sequence length="373" mass="41503">MRDELGFENCRRSAEEASSLPPQCYITDGSQHAEVEGFFRRGWVGVGRSDMVVGPEDYITLDFAGQTVLLLRDKDGQLRAYANTCRHRGARLVDGEGTCKGIRCPFHSWFYALDGRLVSAPQMEAAKGFDRADNGLIAYRAEERAGFVFVCLDQAAGPLDDHLGEFLDLHAPWPLAELRTVRRRELEVDCNWKMFLEVFNEYYHLPFVHPDSIDSIYATPDPADQVTGAFATQFGRTEGTGALLESAQDSALPDMPGLTGQATQGARYTWVFPNMTFAANTDALWCYEAYPLAPNRCKVVQTACFHPETCALPGFDTRVAAYLERLDAALAEDVPALVNQQRGMECPDAVPGRFQPDLEPNVASFTRWYSDAI</sequence>